<reference evidence="3" key="1">
    <citation type="submission" date="2016-11" db="UniProtKB">
        <authorList>
            <consortium name="WormBaseParasite"/>
        </authorList>
    </citation>
    <scope>IDENTIFICATION</scope>
</reference>
<dbReference type="AlphaFoldDB" id="A0A1I8BVZ1"/>
<organism evidence="2 3">
    <name type="scientific">Meloidogyne hapla</name>
    <name type="common">Root-knot nematode worm</name>
    <dbReference type="NCBI Taxonomy" id="6305"/>
    <lineage>
        <taxon>Eukaryota</taxon>
        <taxon>Metazoa</taxon>
        <taxon>Ecdysozoa</taxon>
        <taxon>Nematoda</taxon>
        <taxon>Chromadorea</taxon>
        <taxon>Rhabditida</taxon>
        <taxon>Tylenchina</taxon>
        <taxon>Tylenchomorpha</taxon>
        <taxon>Tylenchoidea</taxon>
        <taxon>Meloidogynidae</taxon>
        <taxon>Meloidogyninae</taxon>
        <taxon>Meloidogyne</taxon>
    </lineage>
</organism>
<keyword evidence="2" id="KW-1185">Reference proteome</keyword>
<dbReference type="WBParaSite" id="MhA1_Contig717.frz3.gene10">
    <property type="protein sequence ID" value="MhA1_Contig717.frz3.gene10"/>
    <property type="gene ID" value="MhA1_Contig717.frz3.gene10"/>
</dbReference>
<evidence type="ECO:0000313" key="3">
    <source>
        <dbReference type="WBParaSite" id="MhA1_Contig717.frz3.gene10"/>
    </source>
</evidence>
<protein>
    <submittedName>
        <fullName evidence="3">Uncharacterized protein</fullName>
    </submittedName>
</protein>
<keyword evidence="1" id="KW-0812">Transmembrane</keyword>
<keyword evidence="1" id="KW-1133">Transmembrane helix</keyword>
<evidence type="ECO:0000256" key="1">
    <source>
        <dbReference type="SAM" id="Phobius"/>
    </source>
</evidence>
<keyword evidence="1" id="KW-0472">Membrane</keyword>
<dbReference type="Proteomes" id="UP000095281">
    <property type="component" value="Unplaced"/>
</dbReference>
<evidence type="ECO:0000313" key="2">
    <source>
        <dbReference type="Proteomes" id="UP000095281"/>
    </source>
</evidence>
<name>A0A1I8BVZ1_MELHA</name>
<proteinExistence type="predicted"/>
<sequence length="110" mass="13275">MLRKEFIIFLLILFIFIILNNLFNRECLNHQSIKFLNAIKQQKQGLNIIRNEKNVTDYELTILNIQRQFNETWKEYLIDHKPLKLITGDAEIKYFLKFNNPNIECNVITM</sequence>
<feature type="transmembrane region" description="Helical" evidence="1">
    <location>
        <begin position="6"/>
        <end position="23"/>
    </location>
</feature>
<accession>A0A1I8BVZ1</accession>